<keyword evidence="2" id="KW-0732">Signal</keyword>
<reference evidence="3" key="1">
    <citation type="submission" date="2022-05" db="EMBL/GenBank/DDBJ databases">
        <title>Sphingomonas sp. strain MG17 Genome sequencing and assembly.</title>
        <authorList>
            <person name="Kim I."/>
        </authorList>
    </citation>
    <scope>NUCLEOTIDE SEQUENCE</scope>
    <source>
        <strain evidence="3">MG17</strain>
    </source>
</reference>
<evidence type="ECO:0000256" key="2">
    <source>
        <dbReference type="SAM" id="SignalP"/>
    </source>
</evidence>
<feature type="compositionally biased region" description="Basic and acidic residues" evidence="1">
    <location>
        <begin position="107"/>
        <end position="116"/>
    </location>
</feature>
<feature type="signal peptide" evidence="2">
    <location>
        <begin position="1"/>
        <end position="22"/>
    </location>
</feature>
<comment type="caution">
    <text evidence="3">The sequence shown here is derived from an EMBL/GenBank/DDBJ whole genome shotgun (WGS) entry which is preliminary data.</text>
</comment>
<organism evidence="3 4">
    <name type="scientific">Sphingomonas tagetis</name>
    <dbReference type="NCBI Taxonomy" id="2949092"/>
    <lineage>
        <taxon>Bacteria</taxon>
        <taxon>Pseudomonadati</taxon>
        <taxon>Pseudomonadota</taxon>
        <taxon>Alphaproteobacteria</taxon>
        <taxon>Sphingomonadales</taxon>
        <taxon>Sphingomonadaceae</taxon>
        <taxon>Sphingomonas</taxon>
    </lineage>
</organism>
<gene>
    <name evidence="3" type="ORF">M9978_16290</name>
</gene>
<evidence type="ECO:0000313" key="3">
    <source>
        <dbReference type="EMBL" id="MCP3731986.1"/>
    </source>
</evidence>
<protein>
    <submittedName>
        <fullName evidence="3">Uncharacterized protein</fullName>
    </submittedName>
</protein>
<evidence type="ECO:0000256" key="1">
    <source>
        <dbReference type="SAM" id="MobiDB-lite"/>
    </source>
</evidence>
<proteinExistence type="predicted"/>
<sequence>MPLRGLALAVMAPLLLVGCAFSPGKFTAALTILADRSFTFSYQGEVIAVDLAGEMAKGMGDAFKSDGKDEEKKETSDTALLQAASWQAADDAGNETDSGAAEQSAEDSAKEKAEDKAKKEAKFKAIGEALTREAGYRSVSYKGDGVFLVDYQISGKLTHGFMWPFNVDAEVIFPFVILELRGKDMVRLKAPAFGDNDSPAKGKMDDKSKLDGVFTLVTDGEIVSQNNEDGAKADGKRRTVTWKATPLSKDAPMAVVKLAPLS</sequence>
<evidence type="ECO:0000313" key="4">
    <source>
        <dbReference type="Proteomes" id="UP001139451"/>
    </source>
</evidence>
<dbReference type="Proteomes" id="UP001139451">
    <property type="component" value="Unassembled WGS sequence"/>
</dbReference>
<dbReference type="EMBL" id="JAMLDX010000014">
    <property type="protein sequence ID" value="MCP3731986.1"/>
    <property type="molecule type" value="Genomic_DNA"/>
</dbReference>
<feature type="chain" id="PRO_5040807875" evidence="2">
    <location>
        <begin position="23"/>
        <end position="262"/>
    </location>
</feature>
<keyword evidence="4" id="KW-1185">Reference proteome</keyword>
<accession>A0A9X2HIT6</accession>
<name>A0A9X2HIT6_9SPHN</name>
<dbReference type="PROSITE" id="PS51257">
    <property type="entry name" value="PROKAR_LIPOPROTEIN"/>
    <property type="match status" value="1"/>
</dbReference>
<feature type="region of interest" description="Disordered" evidence="1">
    <location>
        <begin position="91"/>
        <end position="116"/>
    </location>
</feature>
<dbReference type="AlphaFoldDB" id="A0A9X2HIT6"/>